<evidence type="ECO:0000256" key="3">
    <source>
        <dbReference type="PROSITE-ProRule" id="PRU00277"/>
    </source>
</evidence>
<feature type="domain" description="PPIase FKBP-type" evidence="5">
    <location>
        <begin position="1"/>
        <end position="40"/>
    </location>
</feature>
<dbReference type="EC" id="5.2.1.8" evidence="4"/>
<dbReference type="EMBL" id="CP076459">
    <property type="protein sequence ID" value="QWQ31097.1"/>
    <property type="molecule type" value="Genomic_DNA"/>
</dbReference>
<dbReference type="RefSeq" id="WP_232735906.1">
    <property type="nucleotide sequence ID" value="NZ_CP076459.1"/>
</dbReference>
<organism evidence="6 7">
    <name type="scientific">Candidatus Minimicrobia vallesae</name>
    <dbReference type="NCBI Taxonomy" id="2841264"/>
    <lineage>
        <taxon>Bacteria</taxon>
        <taxon>Candidatus Saccharimonadota</taxon>
        <taxon>Candidatus Saccharimonadota incertae sedis</taxon>
        <taxon>Candidatus Minimicrobia</taxon>
    </lineage>
</organism>
<dbReference type="InterPro" id="IPR046357">
    <property type="entry name" value="PPIase_dom_sf"/>
</dbReference>
<evidence type="ECO:0000313" key="6">
    <source>
        <dbReference type="EMBL" id="QWQ31097.1"/>
    </source>
</evidence>
<keyword evidence="2 3" id="KW-0697">Rotamase</keyword>
<dbReference type="AlphaFoldDB" id="A0A8F1MA66"/>
<comment type="similarity">
    <text evidence="4">Belongs to the FKBP-type PPIase family.</text>
</comment>
<keyword evidence="3 4" id="KW-0413">Isomerase</keyword>
<dbReference type="InterPro" id="IPR001179">
    <property type="entry name" value="PPIase_FKBP_dom"/>
</dbReference>
<evidence type="ECO:0000256" key="1">
    <source>
        <dbReference type="ARBA" id="ARBA00000971"/>
    </source>
</evidence>
<dbReference type="Proteomes" id="UP000677117">
    <property type="component" value="Chromosome"/>
</dbReference>
<name>A0A8F1MA66_9BACT</name>
<dbReference type="PROSITE" id="PS50059">
    <property type="entry name" value="FKBP_PPIASE"/>
    <property type="match status" value="1"/>
</dbReference>
<comment type="catalytic activity">
    <reaction evidence="1 3 4">
        <text>[protein]-peptidylproline (omega=180) = [protein]-peptidylproline (omega=0)</text>
        <dbReference type="Rhea" id="RHEA:16237"/>
        <dbReference type="Rhea" id="RHEA-COMP:10747"/>
        <dbReference type="Rhea" id="RHEA-COMP:10748"/>
        <dbReference type="ChEBI" id="CHEBI:83833"/>
        <dbReference type="ChEBI" id="CHEBI:83834"/>
        <dbReference type="EC" id="5.2.1.8"/>
    </reaction>
</comment>
<reference evidence="6" key="1">
    <citation type="submission" date="2021-06" db="EMBL/GenBank/DDBJ databases">
        <title>An adapted protocol for Saccharibacteria cultivation: two new species join this phylum of Candidate Phyla Radiations.</title>
        <authorList>
            <person name="Ibrahim A."/>
            <person name="Maatouk M."/>
            <person name="Raoult D."/>
            <person name="Bittar F."/>
        </authorList>
    </citation>
    <scope>NUCLEOTIDE SEQUENCE</scope>
    <source>
        <strain evidence="6">IHU2</strain>
    </source>
</reference>
<protein>
    <recommendedName>
        <fullName evidence="4">Peptidyl-prolyl cis-trans isomerase</fullName>
        <ecNumber evidence="4">5.2.1.8</ecNumber>
    </recommendedName>
</protein>
<evidence type="ECO:0000256" key="4">
    <source>
        <dbReference type="RuleBase" id="RU003915"/>
    </source>
</evidence>
<proteinExistence type="inferred from homology"/>
<dbReference type="SUPFAM" id="SSF54534">
    <property type="entry name" value="FKBP-like"/>
    <property type="match status" value="1"/>
</dbReference>
<keyword evidence="7" id="KW-1185">Reference proteome</keyword>
<dbReference type="Pfam" id="PF00254">
    <property type="entry name" value="FKBP_C"/>
    <property type="match status" value="1"/>
</dbReference>
<gene>
    <name evidence="6" type="ORF">KOY49_02700</name>
</gene>
<dbReference type="KEGG" id="mvl:KOY49_02700"/>
<accession>A0A8F1MA66</accession>
<dbReference type="GO" id="GO:0003755">
    <property type="term" value="F:peptidyl-prolyl cis-trans isomerase activity"/>
    <property type="evidence" value="ECO:0007669"/>
    <property type="project" value="UniProtKB-UniRule"/>
</dbReference>
<evidence type="ECO:0000259" key="5">
    <source>
        <dbReference type="PROSITE" id="PS50059"/>
    </source>
</evidence>
<evidence type="ECO:0000256" key="2">
    <source>
        <dbReference type="ARBA" id="ARBA00023110"/>
    </source>
</evidence>
<evidence type="ECO:0000313" key="7">
    <source>
        <dbReference type="Proteomes" id="UP000677117"/>
    </source>
</evidence>
<sequence length="40" mass="4288">MTLRERKDGVAFDGGSAKEYGLKLGEGQFIPGFEEGVIGQ</sequence>
<dbReference type="Gene3D" id="3.10.50.40">
    <property type="match status" value="1"/>
</dbReference>